<evidence type="ECO:0000313" key="6">
    <source>
        <dbReference type="EMBL" id="KCZ85664.1"/>
    </source>
</evidence>
<comment type="caution">
    <text evidence="6">The sequence shown here is derived from an EMBL/GenBank/DDBJ whole genome shotgun (WGS) entry which is preliminary data.</text>
</comment>
<evidence type="ECO:0000256" key="1">
    <source>
        <dbReference type="ARBA" id="ARBA00022617"/>
    </source>
</evidence>
<evidence type="ECO:0000259" key="5">
    <source>
        <dbReference type="PROSITE" id="PS51007"/>
    </source>
</evidence>
<evidence type="ECO:0000256" key="4">
    <source>
        <dbReference type="PROSITE-ProRule" id="PRU00433"/>
    </source>
</evidence>
<dbReference type="OrthoDB" id="7363829at2"/>
<dbReference type="InterPro" id="IPR036909">
    <property type="entry name" value="Cyt_c-like_dom_sf"/>
</dbReference>
<dbReference type="SUPFAM" id="SSF46626">
    <property type="entry name" value="Cytochrome c"/>
    <property type="match status" value="1"/>
</dbReference>
<evidence type="ECO:0000256" key="3">
    <source>
        <dbReference type="ARBA" id="ARBA00023004"/>
    </source>
</evidence>
<dbReference type="STRING" id="1280949.HAD_08265"/>
<protein>
    <submittedName>
        <fullName evidence="6">Cytochrome c family protein</fullName>
    </submittedName>
</protein>
<keyword evidence="7" id="KW-1185">Reference proteome</keyword>
<organism evidence="6 7">
    <name type="scientific">Hyphomonas adhaerens MHS-3</name>
    <dbReference type="NCBI Taxonomy" id="1280949"/>
    <lineage>
        <taxon>Bacteria</taxon>
        <taxon>Pseudomonadati</taxon>
        <taxon>Pseudomonadota</taxon>
        <taxon>Alphaproteobacteria</taxon>
        <taxon>Hyphomonadales</taxon>
        <taxon>Hyphomonadaceae</taxon>
        <taxon>Hyphomonas</taxon>
    </lineage>
</organism>
<dbReference type="GO" id="GO:0009055">
    <property type="term" value="F:electron transfer activity"/>
    <property type="evidence" value="ECO:0007669"/>
    <property type="project" value="InterPro"/>
</dbReference>
<dbReference type="GO" id="GO:0046872">
    <property type="term" value="F:metal ion binding"/>
    <property type="evidence" value="ECO:0007669"/>
    <property type="project" value="UniProtKB-KW"/>
</dbReference>
<name>A0A069E6S1_9PROT</name>
<evidence type="ECO:0000313" key="7">
    <source>
        <dbReference type="Proteomes" id="UP000027446"/>
    </source>
</evidence>
<gene>
    <name evidence="6" type="ORF">HAD_08265</name>
</gene>
<dbReference type="RefSeq" id="WP_051596035.1">
    <property type="nucleotide sequence ID" value="NZ_ARYH01000001.1"/>
</dbReference>
<dbReference type="AlphaFoldDB" id="A0A069E6S1"/>
<sequence>MRRLIYALVPLSLPLMGCVQTSPYEPEIAELQAQEAQELGLTGLPVAEEIELGRQVAASQCADCHGIDKEDARRTDAPPLRYILADYDGDALAEDFRDGLKVGHPEMPQFQFGPKSTDLLLSYLMSIQEPDPSIHVTDEG</sequence>
<dbReference type="eggNOG" id="COG2010">
    <property type="taxonomic scope" value="Bacteria"/>
</dbReference>
<keyword evidence="3 4" id="KW-0408">Iron</keyword>
<feature type="domain" description="Cytochrome c" evidence="5">
    <location>
        <begin position="48"/>
        <end position="128"/>
    </location>
</feature>
<dbReference type="PROSITE" id="PS51007">
    <property type="entry name" value="CYTC"/>
    <property type="match status" value="1"/>
</dbReference>
<dbReference type="Proteomes" id="UP000027446">
    <property type="component" value="Unassembled WGS sequence"/>
</dbReference>
<dbReference type="InterPro" id="IPR009056">
    <property type="entry name" value="Cyt_c-like_dom"/>
</dbReference>
<keyword evidence="2 4" id="KW-0479">Metal-binding</keyword>
<dbReference type="EMBL" id="ARYH01000001">
    <property type="protein sequence ID" value="KCZ85664.1"/>
    <property type="molecule type" value="Genomic_DNA"/>
</dbReference>
<reference evidence="6 7" key="1">
    <citation type="journal article" date="2014" name="Antonie Van Leeuwenhoek">
        <title>Hyphomonas beringensis sp. nov. and Hyphomonas chukchiensis sp. nov., isolated from surface seawater of the Bering Sea and Chukchi Sea.</title>
        <authorList>
            <person name="Li C."/>
            <person name="Lai Q."/>
            <person name="Li G."/>
            <person name="Dong C."/>
            <person name="Wang J."/>
            <person name="Liao Y."/>
            <person name="Shao Z."/>
        </authorList>
    </citation>
    <scope>NUCLEOTIDE SEQUENCE [LARGE SCALE GENOMIC DNA]</scope>
    <source>
        <strain evidence="6 7">MHS-3</strain>
    </source>
</reference>
<dbReference type="PATRIC" id="fig|1280949.3.peg.1685"/>
<evidence type="ECO:0000256" key="2">
    <source>
        <dbReference type="ARBA" id="ARBA00022723"/>
    </source>
</evidence>
<dbReference type="Gene3D" id="1.10.760.10">
    <property type="entry name" value="Cytochrome c-like domain"/>
    <property type="match status" value="1"/>
</dbReference>
<dbReference type="Pfam" id="PF00034">
    <property type="entry name" value="Cytochrom_C"/>
    <property type="match status" value="1"/>
</dbReference>
<accession>A0A069E6S1</accession>
<keyword evidence="1 4" id="KW-0349">Heme</keyword>
<proteinExistence type="predicted"/>
<dbReference type="GO" id="GO:0020037">
    <property type="term" value="F:heme binding"/>
    <property type="evidence" value="ECO:0007669"/>
    <property type="project" value="InterPro"/>
</dbReference>